<evidence type="ECO:0000313" key="6">
    <source>
        <dbReference type="EMBL" id="MFD1426139.1"/>
    </source>
</evidence>
<keyword evidence="4" id="KW-0812">Transmembrane</keyword>
<dbReference type="Pfam" id="PF01494">
    <property type="entry name" value="FAD_binding_3"/>
    <property type="match status" value="1"/>
</dbReference>
<keyword evidence="6" id="KW-0503">Monooxygenase</keyword>
<feature type="domain" description="FAD-binding" evidence="5">
    <location>
        <begin position="20"/>
        <end position="363"/>
    </location>
</feature>
<evidence type="ECO:0000313" key="7">
    <source>
        <dbReference type="Proteomes" id="UP001597282"/>
    </source>
</evidence>
<dbReference type="GO" id="GO:0004497">
    <property type="term" value="F:monooxygenase activity"/>
    <property type="evidence" value="ECO:0007669"/>
    <property type="project" value="UniProtKB-KW"/>
</dbReference>
<dbReference type="SUPFAM" id="SSF51905">
    <property type="entry name" value="FAD/NAD(P)-binding domain"/>
    <property type="match status" value="1"/>
</dbReference>
<keyword evidence="6" id="KW-0560">Oxidoreductase</keyword>
<keyword evidence="3" id="KW-0274">FAD</keyword>
<dbReference type="PANTHER" id="PTHR43004">
    <property type="entry name" value="TRK SYSTEM POTASSIUM UPTAKE PROTEIN"/>
    <property type="match status" value="1"/>
</dbReference>
<keyword evidence="2" id="KW-0285">Flavoprotein</keyword>
<dbReference type="RefSeq" id="WP_380163147.1">
    <property type="nucleotide sequence ID" value="NZ_JBHTNU010000003.1"/>
</dbReference>
<dbReference type="InterPro" id="IPR050641">
    <property type="entry name" value="RIFMO-like"/>
</dbReference>
<dbReference type="Proteomes" id="UP001597282">
    <property type="component" value="Unassembled WGS sequence"/>
</dbReference>
<keyword evidence="4" id="KW-0472">Membrane</keyword>
<dbReference type="InterPro" id="IPR002938">
    <property type="entry name" value="FAD-bd"/>
</dbReference>
<reference evidence="7" key="1">
    <citation type="journal article" date="2019" name="Int. J. Syst. Evol. Microbiol.">
        <title>The Global Catalogue of Microorganisms (GCM) 10K type strain sequencing project: providing services to taxonomists for standard genome sequencing and annotation.</title>
        <authorList>
            <consortium name="The Broad Institute Genomics Platform"/>
            <consortium name="The Broad Institute Genome Sequencing Center for Infectious Disease"/>
            <person name="Wu L."/>
            <person name="Ma J."/>
        </authorList>
    </citation>
    <scope>NUCLEOTIDE SEQUENCE [LARGE SCALE GENOMIC DNA]</scope>
    <source>
        <strain evidence="7">S1</strain>
    </source>
</reference>
<evidence type="ECO:0000256" key="4">
    <source>
        <dbReference type="SAM" id="Phobius"/>
    </source>
</evidence>
<comment type="cofactor">
    <cofactor evidence="1">
        <name>FAD</name>
        <dbReference type="ChEBI" id="CHEBI:57692"/>
    </cofactor>
</comment>
<name>A0ABW4C7Q1_9BACL</name>
<accession>A0ABW4C7Q1</accession>
<protein>
    <submittedName>
        <fullName evidence="6">FAD-dependent monooxygenase</fullName>
    </submittedName>
</protein>
<keyword evidence="4" id="KW-1133">Transmembrane helix</keyword>
<gene>
    <name evidence="6" type="ORF">ACFQ4Y_04230</name>
</gene>
<evidence type="ECO:0000256" key="3">
    <source>
        <dbReference type="ARBA" id="ARBA00022827"/>
    </source>
</evidence>
<proteinExistence type="predicted"/>
<dbReference type="Gene3D" id="3.30.9.10">
    <property type="entry name" value="D-Amino Acid Oxidase, subunit A, domain 2"/>
    <property type="match status" value="1"/>
</dbReference>
<evidence type="ECO:0000256" key="1">
    <source>
        <dbReference type="ARBA" id="ARBA00001974"/>
    </source>
</evidence>
<feature type="transmembrane region" description="Helical" evidence="4">
    <location>
        <begin position="21"/>
        <end position="39"/>
    </location>
</feature>
<dbReference type="InterPro" id="IPR036188">
    <property type="entry name" value="FAD/NAD-bd_sf"/>
</dbReference>
<evidence type="ECO:0000256" key="2">
    <source>
        <dbReference type="ARBA" id="ARBA00022630"/>
    </source>
</evidence>
<dbReference type="Pfam" id="PF21274">
    <property type="entry name" value="Rng_hyd_C"/>
    <property type="match status" value="1"/>
</dbReference>
<dbReference type="EMBL" id="JBHTNU010000003">
    <property type="protein sequence ID" value="MFD1426139.1"/>
    <property type="molecule type" value="Genomic_DNA"/>
</dbReference>
<comment type="caution">
    <text evidence="6">The sequence shown here is derived from an EMBL/GenBank/DDBJ whole genome shotgun (WGS) entry which is preliminary data.</text>
</comment>
<keyword evidence="7" id="KW-1185">Reference proteome</keyword>
<dbReference type="Gene3D" id="3.40.30.120">
    <property type="match status" value="1"/>
</dbReference>
<dbReference type="Gene3D" id="3.50.50.60">
    <property type="entry name" value="FAD/NAD(P)-binding domain"/>
    <property type="match status" value="1"/>
</dbReference>
<evidence type="ECO:0000259" key="5">
    <source>
        <dbReference type="Pfam" id="PF01494"/>
    </source>
</evidence>
<organism evidence="6 7">
    <name type="scientific">Kroppenstedtia sanguinis</name>
    <dbReference type="NCBI Taxonomy" id="1380684"/>
    <lineage>
        <taxon>Bacteria</taxon>
        <taxon>Bacillati</taxon>
        <taxon>Bacillota</taxon>
        <taxon>Bacilli</taxon>
        <taxon>Bacillales</taxon>
        <taxon>Thermoactinomycetaceae</taxon>
        <taxon>Kroppenstedtia</taxon>
    </lineage>
</organism>
<sequence length="543" mass="60869">MIKKNDMMQQSTETNETYTTSVLVVGGSLVGLSMAMFLASKGVSTVVVERHSGSSSHPRATGFTPRTLELFRSVGIDIDKKIAQVPANFRLRRVRVESITGEWFEESEWTPEKQKLPRIEYSPYRGAAIAQDNLEPILRDKAVELGADVMFNNELINFEQNANCITASIRNRDDGSEYTIRADYLVAADGSHSPVREKVGIGRDGRGYMRTVRSVLFRAPLEEYLEEGVKQFEIDQPELSAFLTTYDDGRWVLMFTDDKERDRDELLNEIQKAIGRSDLDIEIITTGRWEQTALIADSFSSGRVFLVGDAAHTLPPTRGGYGANTGIEDAHNLAWKLSSVLLGESKTQLLDTYDSERRPVAWLRHNQTFARPDYKSYASKAEDNVQIIDDDAIEFGQLYRSTAVIGTNTEMPLALRTEQWRGQPGTRAPHFWVIKDSEQLSTLDLFGHGWVLLTEDGRWSAVAIDASEKTGVQVECFRIGIDVVPSNSEMFHQAFGLRSTGASLIRPDGYVAWRTVDMPDDPSDELTHVLGYVSSFALRTKSK</sequence>
<dbReference type="PRINTS" id="PR00420">
    <property type="entry name" value="RNGMNOXGNASE"/>
</dbReference>
<dbReference type="PANTHER" id="PTHR43004:SF19">
    <property type="entry name" value="BINDING MONOOXYGENASE, PUTATIVE (JCVI)-RELATED"/>
    <property type="match status" value="1"/>
</dbReference>